<dbReference type="PANTHER" id="PTHR12526:SF636">
    <property type="entry name" value="BLL3647 PROTEIN"/>
    <property type="match status" value="1"/>
</dbReference>
<reference evidence="3" key="1">
    <citation type="journal article" date="2019" name="Sci. Rep.">
        <title>Draft genome of Tanacetum cinerariifolium, the natural source of mosquito coil.</title>
        <authorList>
            <person name="Yamashiro T."/>
            <person name="Shiraishi A."/>
            <person name="Satake H."/>
            <person name="Nakayama K."/>
        </authorList>
    </citation>
    <scope>NUCLEOTIDE SEQUENCE</scope>
</reference>
<dbReference type="AlphaFoldDB" id="A0A699S1L3"/>
<sequence length="144" mass="14833">VRGPAGGTGQRAGHPAASTSAAQVAAAPVARFLFWERGRRATHHALVLSSRYEGLPLALVEAMLCGRPAIATAAGGIAELLGDNETGFVAGAATVAALDEALERAWARYADWPAIGQRAAAHARAHVPPAPGELLCQQLLQVID</sequence>
<dbReference type="SUPFAM" id="SSF53756">
    <property type="entry name" value="UDP-Glycosyltransferase/glycogen phosphorylase"/>
    <property type="match status" value="1"/>
</dbReference>
<dbReference type="PANTHER" id="PTHR12526">
    <property type="entry name" value="GLYCOSYLTRANSFERASE"/>
    <property type="match status" value="1"/>
</dbReference>
<gene>
    <name evidence="3" type="ORF">Tci_863265</name>
</gene>
<dbReference type="InterPro" id="IPR001296">
    <property type="entry name" value="Glyco_trans_1"/>
</dbReference>
<dbReference type="Gene3D" id="3.40.50.2000">
    <property type="entry name" value="Glycogen Phosphorylase B"/>
    <property type="match status" value="1"/>
</dbReference>
<keyword evidence="1" id="KW-0328">Glycosyltransferase</keyword>
<dbReference type="GO" id="GO:0016757">
    <property type="term" value="F:glycosyltransferase activity"/>
    <property type="evidence" value="ECO:0007669"/>
    <property type="project" value="UniProtKB-KW"/>
</dbReference>
<feature type="non-terminal residue" evidence="3">
    <location>
        <position position="1"/>
    </location>
</feature>
<organism evidence="3">
    <name type="scientific">Tanacetum cinerariifolium</name>
    <name type="common">Dalmatian daisy</name>
    <name type="synonym">Chrysanthemum cinerariifolium</name>
    <dbReference type="NCBI Taxonomy" id="118510"/>
    <lineage>
        <taxon>Eukaryota</taxon>
        <taxon>Viridiplantae</taxon>
        <taxon>Streptophyta</taxon>
        <taxon>Embryophyta</taxon>
        <taxon>Tracheophyta</taxon>
        <taxon>Spermatophyta</taxon>
        <taxon>Magnoliopsida</taxon>
        <taxon>eudicotyledons</taxon>
        <taxon>Gunneridae</taxon>
        <taxon>Pentapetalae</taxon>
        <taxon>asterids</taxon>
        <taxon>campanulids</taxon>
        <taxon>Asterales</taxon>
        <taxon>Asteraceae</taxon>
        <taxon>Asteroideae</taxon>
        <taxon>Anthemideae</taxon>
        <taxon>Anthemidinae</taxon>
        <taxon>Tanacetum</taxon>
    </lineage>
</organism>
<comment type="caution">
    <text evidence="3">The sequence shown here is derived from an EMBL/GenBank/DDBJ whole genome shotgun (WGS) entry which is preliminary data.</text>
</comment>
<keyword evidence="1" id="KW-0808">Transferase</keyword>
<dbReference type="EMBL" id="BKCJ011130894">
    <property type="protein sequence ID" value="GFC91295.1"/>
    <property type="molecule type" value="Genomic_DNA"/>
</dbReference>
<evidence type="ECO:0000313" key="3">
    <source>
        <dbReference type="EMBL" id="GFC91295.1"/>
    </source>
</evidence>
<name>A0A699S1L3_TANCI</name>
<protein>
    <recommendedName>
        <fullName evidence="2">Glycosyl transferase family 1 domain-containing protein</fullName>
    </recommendedName>
</protein>
<proteinExistence type="predicted"/>
<accession>A0A699S1L3</accession>
<dbReference type="Pfam" id="PF00534">
    <property type="entry name" value="Glycos_transf_1"/>
    <property type="match status" value="1"/>
</dbReference>
<evidence type="ECO:0000256" key="1">
    <source>
        <dbReference type="ARBA" id="ARBA00022676"/>
    </source>
</evidence>
<feature type="domain" description="Glycosyl transferase family 1" evidence="2">
    <location>
        <begin position="44"/>
        <end position="105"/>
    </location>
</feature>
<evidence type="ECO:0000259" key="2">
    <source>
        <dbReference type="Pfam" id="PF00534"/>
    </source>
</evidence>